<protein>
    <submittedName>
        <fullName evidence="1">Uncharacterized protein</fullName>
    </submittedName>
</protein>
<evidence type="ECO:0000313" key="2">
    <source>
        <dbReference type="Proteomes" id="UP000054560"/>
    </source>
</evidence>
<reference evidence="1 2" key="1">
    <citation type="submission" date="2011-02" db="EMBL/GenBank/DDBJ databases">
        <title>The Genome Sequence of Sphaeroforma arctica JP610.</title>
        <authorList>
            <consortium name="The Broad Institute Genome Sequencing Platform"/>
            <person name="Russ C."/>
            <person name="Cuomo C."/>
            <person name="Young S.K."/>
            <person name="Zeng Q."/>
            <person name="Gargeya S."/>
            <person name="Alvarado L."/>
            <person name="Berlin A."/>
            <person name="Chapman S.B."/>
            <person name="Chen Z."/>
            <person name="Freedman E."/>
            <person name="Gellesch M."/>
            <person name="Goldberg J."/>
            <person name="Griggs A."/>
            <person name="Gujja S."/>
            <person name="Heilman E."/>
            <person name="Heiman D."/>
            <person name="Howarth C."/>
            <person name="Mehta T."/>
            <person name="Neiman D."/>
            <person name="Pearson M."/>
            <person name="Roberts A."/>
            <person name="Saif S."/>
            <person name="Shea T."/>
            <person name="Shenoy N."/>
            <person name="Sisk P."/>
            <person name="Stolte C."/>
            <person name="Sykes S."/>
            <person name="White J."/>
            <person name="Yandava C."/>
            <person name="Burger G."/>
            <person name="Gray M.W."/>
            <person name="Holland P.W.H."/>
            <person name="King N."/>
            <person name="Lang F.B.F."/>
            <person name="Roger A.J."/>
            <person name="Ruiz-Trillo I."/>
            <person name="Haas B."/>
            <person name="Nusbaum C."/>
            <person name="Birren B."/>
        </authorList>
    </citation>
    <scope>NUCLEOTIDE SEQUENCE [LARGE SCALE GENOMIC DNA]</scope>
    <source>
        <strain evidence="1 2">JP610</strain>
    </source>
</reference>
<dbReference type="AlphaFoldDB" id="A0A0L0F8D1"/>
<accession>A0A0L0F8D1</accession>
<dbReference type="GeneID" id="25914965"/>
<name>A0A0L0F8D1_9EUKA</name>
<evidence type="ECO:0000313" key="1">
    <source>
        <dbReference type="EMBL" id="KNC72975.1"/>
    </source>
</evidence>
<dbReference type="RefSeq" id="XP_014146877.1">
    <property type="nucleotide sequence ID" value="XM_014291402.1"/>
</dbReference>
<dbReference type="Proteomes" id="UP000054560">
    <property type="component" value="Unassembled WGS sequence"/>
</dbReference>
<proteinExistence type="predicted"/>
<keyword evidence="2" id="KW-1185">Reference proteome</keyword>
<dbReference type="EMBL" id="KQ246256">
    <property type="protein sequence ID" value="KNC72975.1"/>
    <property type="molecule type" value="Genomic_DNA"/>
</dbReference>
<sequence>MCLPAHCIRQPADIQAAFDAATDNHCSEIILFVCDLPCLDAICVATQENYAKLTPLRLKEIIFTKTSGSARNITSPCVDGEGIYAPSKRHGKQFTFCPQGQTRSASARRVAIFRSACPPLVLQSNWRQTPTQQNGLLLHNATQSPASQRVHLAPSEIKPGAAALVSQRTTARYLSVPHLAMLYAMSAKEPT</sequence>
<organism evidence="1 2">
    <name type="scientific">Sphaeroforma arctica JP610</name>
    <dbReference type="NCBI Taxonomy" id="667725"/>
    <lineage>
        <taxon>Eukaryota</taxon>
        <taxon>Ichthyosporea</taxon>
        <taxon>Ichthyophonida</taxon>
        <taxon>Sphaeroforma</taxon>
    </lineage>
</organism>
<gene>
    <name evidence="1" type="ORF">SARC_14461</name>
</gene>